<feature type="region of interest" description="Disordered" evidence="1">
    <location>
        <begin position="260"/>
        <end position="355"/>
    </location>
</feature>
<evidence type="ECO:0000313" key="4">
    <source>
        <dbReference type="Proteomes" id="UP000249645"/>
    </source>
</evidence>
<proteinExistence type="predicted"/>
<reference evidence="3 4" key="1">
    <citation type="submission" date="2017-11" db="EMBL/GenBank/DDBJ databases">
        <title>Infants hospitalized years apart are colonized by the same room-sourced microbial strains.</title>
        <authorList>
            <person name="Brooks B."/>
            <person name="Olm M.R."/>
            <person name="Firek B.A."/>
            <person name="Baker R."/>
            <person name="Thomas B.C."/>
            <person name="Morowitz M.J."/>
            <person name="Banfield J.F."/>
        </authorList>
    </citation>
    <scope>NUCLEOTIDE SEQUENCE [LARGE SCALE GENOMIC DNA]</scope>
    <source>
        <strain evidence="3">S2_009_000_R2_76</strain>
    </source>
</reference>
<dbReference type="InterPro" id="IPR028011">
    <property type="entry name" value="DUF4476"/>
</dbReference>
<sequence>MAFLKRFIFLFGVFILGLVVAKKANAQADARTHFIYIQSEGQQPFYVILNKKSYSSSSVGYLIISKLTDGDYNVTVGFPQDVYPAQTYLLKIKSTDAGFRLQKGTDNKWELIDKLSQNALPVVKTNTEGDVTSNTNSESAKSSSGFGALLSKTSNDTTNYKAYVEPKQNSNTGTTPKAVMEDNTKAVATNTAVKGRGKKEDTTADKNVPKEEFGDESYETAAARSATQSIVKIGEHSDRRGITLAFVVTSGDKLDTVSTFFPGDSKKSILEDDNEQTTTTKGNVSPEKEALKKEVDNRQGVNNPFYKGEVSKTTDNKSSNLGLFSGDEETKNNSKTSAKSKDESSDMESKSSSSKEIFNSTCTNIVTDKDVEKIRKKMIAKSSDEDMIAVVRKYVDTKCIYTAQVKELGGLLISDNGRFALYRILYPNVYDGNQYATLKDQLLDKNYKSQFDTLLSNR</sequence>
<organism evidence="3 4">
    <name type="scientific">Pseudopedobacter saltans</name>
    <dbReference type="NCBI Taxonomy" id="151895"/>
    <lineage>
        <taxon>Bacteria</taxon>
        <taxon>Pseudomonadati</taxon>
        <taxon>Bacteroidota</taxon>
        <taxon>Sphingobacteriia</taxon>
        <taxon>Sphingobacteriales</taxon>
        <taxon>Sphingobacteriaceae</taxon>
        <taxon>Pseudopedobacter</taxon>
    </lineage>
</organism>
<feature type="compositionally biased region" description="Basic and acidic residues" evidence="1">
    <location>
        <begin position="286"/>
        <end position="297"/>
    </location>
</feature>
<feature type="region of interest" description="Disordered" evidence="1">
    <location>
        <begin position="166"/>
        <end position="215"/>
    </location>
</feature>
<name>A0A2W5EUZ3_9SPHI</name>
<dbReference type="AlphaFoldDB" id="A0A2W5EUZ3"/>
<accession>A0A2W5EUZ3</accession>
<gene>
    <name evidence="3" type="ORF">DI598_10635</name>
</gene>
<feature type="region of interest" description="Disordered" evidence="1">
    <location>
        <begin position="126"/>
        <end position="148"/>
    </location>
</feature>
<evidence type="ECO:0000313" key="3">
    <source>
        <dbReference type="EMBL" id="PZP47821.1"/>
    </source>
</evidence>
<evidence type="ECO:0000259" key="2">
    <source>
        <dbReference type="Pfam" id="PF14771"/>
    </source>
</evidence>
<protein>
    <recommendedName>
        <fullName evidence="2">DUF4476 domain-containing protein</fullName>
    </recommendedName>
</protein>
<evidence type="ECO:0000256" key="1">
    <source>
        <dbReference type="SAM" id="MobiDB-lite"/>
    </source>
</evidence>
<feature type="compositionally biased region" description="Basic and acidic residues" evidence="1">
    <location>
        <begin position="198"/>
        <end position="212"/>
    </location>
</feature>
<dbReference type="EMBL" id="QFOI01000180">
    <property type="protein sequence ID" value="PZP47821.1"/>
    <property type="molecule type" value="Genomic_DNA"/>
</dbReference>
<comment type="caution">
    <text evidence="3">The sequence shown here is derived from an EMBL/GenBank/DDBJ whole genome shotgun (WGS) entry which is preliminary data.</text>
</comment>
<feature type="compositionally biased region" description="Basic and acidic residues" evidence="1">
    <location>
        <begin position="339"/>
        <end position="349"/>
    </location>
</feature>
<feature type="compositionally biased region" description="Low complexity" evidence="1">
    <location>
        <begin position="132"/>
        <end position="144"/>
    </location>
</feature>
<dbReference type="Proteomes" id="UP000249645">
    <property type="component" value="Unassembled WGS sequence"/>
</dbReference>
<dbReference type="Pfam" id="PF14771">
    <property type="entry name" value="DUF4476"/>
    <property type="match status" value="1"/>
</dbReference>
<feature type="domain" description="DUF4476" evidence="2">
    <location>
        <begin position="367"/>
        <end position="454"/>
    </location>
</feature>